<organism evidence="6 7">
    <name type="scientific">Brassica oleracea var. oleracea</name>
    <dbReference type="NCBI Taxonomy" id="109376"/>
    <lineage>
        <taxon>Eukaryota</taxon>
        <taxon>Viridiplantae</taxon>
        <taxon>Streptophyta</taxon>
        <taxon>Embryophyta</taxon>
        <taxon>Tracheophyta</taxon>
        <taxon>Spermatophyta</taxon>
        <taxon>Magnoliopsida</taxon>
        <taxon>eudicotyledons</taxon>
        <taxon>Gunneridae</taxon>
        <taxon>Pentapetalae</taxon>
        <taxon>rosids</taxon>
        <taxon>malvids</taxon>
        <taxon>Brassicales</taxon>
        <taxon>Brassicaceae</taxon>
        <taxon>Brassiceae</taxon>
        <taxon>Brassica</taxon>
    </lineage>
</organism>
<evidence type="ECO:0000256" key="4">
    <source>
        <dbReference type="ARBA" id="ARBA00022833"/>
    </source>
</evidence>
<dbReference type="EnsemblPlants" id="Bo28184s010.1">
    <property type="protein sequence ID" value="Bo28184s010.1"/>
    <property type="gene ID" value="Bo28184s010"/>
</dbReference>
<dbReference type="HOGENOM" id="CLU_2779393_0_0_1"/>
<protein>
    <recommendedName>
        <fullName evidence="8">DUF659 domain-containing protein</fullName>
    </recommendedName>
</protein>
<sequence>MQLKKDLVCGGEFFHIRCVAHILNLIVQDGLAVIGEALEKIRDSVKYVQITESREILFQGCVESVGVRK</sequence>
<accession>A0A0D3AH74</accession>
<dbReference type="GO" id="GO:0005634">
    <property type="term" value="C:nucleus"/>
    <property type="evidence" value="ECO:0007669"/>
    <property type="project" value="UniProtKB-SubCell"/>
</dbReference>
<evidence type="ECO:0000256" key="5">
    <source>
        <dbReference type="ARBA" id="ARBA00023242"/>
    </source>
</evidence>
<dbReference type="PANTHER" id="PTHR46481">
    <property type="entry name" value="ZINC FINGER BED DOMAIN-CONTAINING PROTEIN 4"/>
    <property type="match status" value="1"/>
</dbReference>
<keyword evidence="7" id="KW-1185">Reference proteome</keyword>
<dbReference type="InterPro" id="IPR012337">
    <property type="entry name" value="RNaseH-like_sf"/>
</dbReference>
<dbReference type="Gramene" id="Bo28184s010.1">
    <property type="protein sequence ID" value="Bo28184s010.1"/>
    <property type="gene ID" value="Bo28184s010"/>
</dbReference>
<keyword evidence="5" id="KW-0539">Nucleus</keyword>
<dbReference type="OMA" id="VKYVQIT"/>
<name>A0A0D3AH74_BRAOL</name>
<proteinExistence type="predicted"/>
<dbReference type="GO" id="GO:0008270">
    <property type="term" value="F:zinc ion binding"/>
    <property type="evidence" value="ECO:0007669"/>
    <property type="project" value="UniProtKB-KW"/>
</dbReference>
<dbReference type="InterPro" id="IPR052035">
    <property type="entry name" value="ZnF_BED_domain_contain"/>
</dbReference>
<evidence type="ECO:0000313" key="7">
    <source>
        <dbReference type="Proteomes" id="UP000032141"/>
    </source>
</evidence>
<keyword evidence="2" id="KW-0479">Metal-binding</keyword>
<keyword evidence="4" id="KW-0862">Zinc</keyword>
<evidence type="ECO:0000256" key="3">
    <source>
        <dbReference type="ARBA" id="ARBA00022771"/>
    </source>
</evidence>
<dbReference type="Proteomes" id="UP000032141">
    <property type="component" value="Unassembled WGS sequence"/>
</dbReference>
<dbReference type="SUPFAM" id="SSF53098">
    <property type="entry name" value="Ribonuclease H-like"/>
    <property type="match status" value="1"/>
</dbReference>
<evidence type="ECO:0000256" key="1">
    <source>
        <dbReference type="ARBA" id="ARBA00004123"/>
    </source>
</evidence>
<keyword evidence="3" id="KW-0863">Zinc-finger</keyword>
<evidence type="ECO:0000256" key="2">
    <source>
        <dbReference type="ARBA" id="ARBA00022723"/>
    </source>
</evidence>
<reference evidence="6" key="1">
    <citation type="journal article" date="2014" name="Genome Biol.">
        <title>Transcriptome and methylome profiling reveals relics of genome dominance in the mesopolyploid Brassica oleracea.</title>
        <authorList>
            <person name="Parkin I.A."/>
            <person name="Koh C."/>
            <person name="Tang H."/>
            <person name="Robinson S.J."/>
            <person name="Kagale S."/>
            <person name="Clarke W.E."/>
            <person name="Town C.D."/>
            <person name="Nixon J."/>
            <person name="Krishnakumar V."/>
            <person name="Bidwell S.L."/>
            <person name="Denoeud F."/>
            <person name="Belcram H."/>
            <person name="Links M.G."/>
            <person name="Just J."/>
            <person name="Clarke C."/>
            <person name="Bender T."/>
            <person name="Huebert T."/>
            <person name="Mason A.S."/>
            <person name="Pires J.C."/>
            <person name="Barker G."/>
            <person name="Moore J."/>
            <person name="Walley P.G."/>
            <person name="Manoli S."/>
            <person name="Batley J."/>
            <person name="Edwards D."/>
            <person name="Nelson M.N."/>
            <person name="Wang X."/>
            <person name="Paterson A.H."/>
            <person name="King G."/>
            <person name="Bancroft I."/>
            <person name="Chalhoub B."/>
            <person name="Sharpe A.G."/>
        </authorList>
    </citation>
    <scope>NUCLEOTIDE SEQUENCE [LARGE SCALE GENOMIC DNA]</scope>
    <source>
        <strain evidence="6">cv. TO1000</strain>
    </source>
</reference>
<dbReference type="eggNOG" id="KOG1121">
    <property type="taxonomic scope" value="Eukaryota"/>
</dbReference>
<reference evidence="6" key="2">
    <citation type="submission" date="2015-06" db="UniProtKB">
        <authorList>
            <consortium name="EnsemblPlants"/>
        </authorList>
    </citation>
    <scope>IDENTIFICATION</scope>
</reference>
<evidence type="ECO:0008006" key="8">
    <source>
        <dbReference type="Google" id="ProtNLM"/>
    </source>
</evidence>
<comment type="subcellular location">
    <subcellularLocation>
        <location evidence="1">Nucleus</location>
    </subcellularLocation>
</comment>
<dbReference type="AlphaFoldDB" id="A0A0D3AH74"/>
<evidence type="ECO:0000313" key="6">
    <source>
        <dbReference type="EnsemblPlants" id="Bo28184s010.1"/>
    </source>
</evidence>
<dbReference type="PANTHER" id="PTHR46481:SF10">
    <property type="entry name" value="ZINC FINGER BED DOMAIN-CONTAINING PROTEIN 39"/>
    <property type="match status" value="1"/>
</dbReference>